<dbReference type="AlphaFoldDB" id="M1BCX0"/>
<dbReference type="InParanoid" id="M1BCX0"/>
<dbReference type="PaxDb" id="4113-PGSC0003DMT400042360"/>
<dbReference type="EnsemblPlants" id="PGSC0003DMT400042360">
    <property type="protein sequence ID" value="PGSC0003DMT400042360"/>
    <property type="gene ID" value="PGSC0003DMG400016427"/>
</dbReference>
<feature type="compositionally biased region" description="Polar residues" evidence="1">
    <location>
        <begin position="41"/>
        <end position="50"/>
    </location>
</feature>
<protein>
    <submittedName>
        <fullName evidence="2">Uncharacterized protein</fullName>
    </submittedName>
</protein>
<accession>M1BCX0</accession>
<feature type="region of interest" description="Disordered" evidence="1">
    <location>
        <begin position="38"/>
        <end position="60"/>
    </location>
</feature>
<proteinExistence type="predicted"/>
<name>M1BCX0_SOLTU</name>
<reference evidence="2" key="2">
    <citation type="submission" date="2015-06" db="UniProtKB">
        <authorList>
            <consortium name="EnsemblPlants"/>
        </authorList>
    </citation>
    <scope>IDENTIFICATION</scope>
    <source>
        <strain evidence="2">DM1-3 516 R44</strain>
    </source>
</reference>
<reference evidence="3" key="1">
    <citation type="journal article" date="2011" name="Nature">
        <title>Genome sequence and analysis of the tuber crop potato.</title>
        <authorList>
            <consortium name="The Potato Genome Sequencing Consortium"/>
        </authorList>
    </citation>
    <scope>NUCLEOTIDE SEQUENCE [LARGE SCALE GENOMIC DNA]</scope>
    <source>
        <strain evidence="3">cv. DM1-3 516 R44</strain>
    </source>
</reference>
<organism evidence="2 3">
    <name type="scientific">Solanum tuberosum</name>
    <name type="common">Potato</name>
    <dbReference type="NCBI Taxonomy" id="4113"/>
    <lineage>
        <taxon>Eukaryota</taxon>
        <taxon>Viridiplantae</taxon>
        <taxon>Streptophyta</taxon>
        <taxon>Embryophyta</taxon>
        <taxon>Tracheophyta</taxon>
        <taxon>Spermatophyta</taxon>
        <taxon>Magnoliopsida</taxon>
        <taxon>eudicotyledons</taxon>
        <taxon>Gunneridae</taxon>
        <taxon>Pentapetalae</taxon>
        <taxon>asterids</taxon>
        <taxon>lamiids</taxon>
        <taxon>Solanales</taxon>
        <taxon>Solanaceae</taxon>
        <taxon>Solanoideae</taxon>
        <taxon>Solaneae</taxon>
        <taxon>Solanum</taxon>
    </lineage>
</organism>
<evidence type="ECO:0000256" key="1">
    <source>
        <dbReference type="SAM" id="MobiDB-lite"/>
    </source>
</evidence>
<sequence length="93" mass="10742">MQNQHIPTKKIKTNVLPVIRIALYMFVNQCTYCRYQREGSHTQPIDSNAKPTYPDKEDKDKCVASDPYSIVHVREPMHLLSLSKSPTLNLIQD</sequence>
<keyword evidence="3" id="KW-1185">Reference proteome</keyword>
<dbReference type="Gramene" id="PGSC0003DMT400042360">
    <property type="protein sequence ID" value="PGSC0003DMT400042360"/>
    <property type="gene ID" value="PGSC0003DMG400016427"/>
</dbReference>
<dbReference type="Proteomes" id="UP000011115">
    <property type="component" value="Unassembled WGS sequence"/>
</dbReference>
<dbReference type="HOGENOM" id="CLU_2403806_0_0_1"/>
<evidence type="ECO:0000313" key="3">
    <source>
        <dbReference type="Proteomes" id="UP000011115"/>
    </source>
</evidence>
<evidence type="ECO:0000313" key="2">
    <source>
        <dbReference type="EnsemblPlants" id="PGSC0003DMT400042360"/>
    </source>
</evidence>